<sequence>MDDFADWNGRYKTIIKVQTQPDDDFDGYADDLIVRIKVVDEYGNESNEVYFGNTMRVEYNGLTFKGKKMNWKYFKDRDNNRGNVADALPGRYIGFRSWGTNNKAKFFEVSLAGAEPAMKKVEVKVEDKKINFEFDEQLAILTEYKLTNLKKYFKFETPIVEYNGEEIITDIEQVDTRTLGLTCNGIDFNDNIIIKYQADDKLLGDNDDNPVKDFMIKLVDGDPRLMQGN</sequence>
<protein>
    <submittedName>
        <fullName evidence="1">Uncharacterized protein</fullName>
    </submittedName>
</protein>
<evidence type="ECO:0000313" key="1">
    <source>
        <dbReference type="EMBL" id="OCL28136.1"/>
    </source>
</evidence>
<reference evidence="2" key="1">
    <citation type="submission" date="2016-07" db="EMBL/GenBank/DDBJ databases">
        <authorList>
            <person name="Florea S."/>
            <person name="Webb J.S."/>
            <person name="Jaromczyk J."/>
            <person name="Schardl C.L."/>
        </authorList>
    </citation>
    <scope>NUCLEOTIDE SEQUENCE [LARGE SCALE GENOMIC DNA]</scope>
    <source>
        <strain evidence="2">Z6</strain>
    </source>
</reference>
<evidence type="ECO:0000313" key="2">
    <source>
        <dbReference type="Proteomes" id="UP000093514"/>
    </source>
</evidence>
<keyword evidence="2" id="KW-1185">Reference proteome</keyword>
<gene>
    <name evidence="1" type="ORF">U472_02805</name>
</gene>
<comment type="caution">
    <text evidence="1">The sequence shown here is derived from an EMBL/GenBank/DDBJ whole genome shotgun (WGS) entry which is preliminary data.</text>
</comment>
<organism evidence="1 2">
    <name type="scientific">Orenia metallireducens</name>
    <dbReference type="NCBI Taxonomy" id="1413210"/>
    <lineage>
        <taxon>Bacteria</taxon>
        <taxon>Bacillati</taxon>
        <taxon>Bacillota</taxon>
        <taxon>Clostridia</taxon>
        <taxon>Halanaerobiales</taxon>
        <taxon>Halobacteroidaceae</taxon>
        <taxon>Orenia</taxon>
    </lineage>
</organism>
<dbReference type="OrthoDB" id="2113075at2"/>
<proteinExistence type="predicted"/>
<accession>A0A1C0ACP2</accession>
<name>A0A1C0ACP2_9FIRM</name>
<dbReference type="RefSeq" id="WP_068715279.1">
    <property type="nucleotide sequence ID" value="NZ_LWDV01000006.1"/>
</dbReference>
<reference evidence="1 2" key="2">
    <citation type="submission" date="2016-08" db="EMBL/GenBank/DDBJ databases">
        <title>Orenia metallireducens sp. nov. strain Z6, a Novel Metal-reducing Firmicute from the Deep Subsurface.</title>
        <authorList>
            <person name="Maxim B.I."/>
            <person name="Kenneth K."/>
            <person name="Flynn T.M."/>
            <person name="Oloughlin E.J."/>
            <person name="Locke R.A."/>
            <person name="Weber J.R."/>
            <person name="Egan S.M."/>
            <person name="Mackie R.I."/>
            <person name="Cann I.K."/>
        </authorList>
    </citation>
    <scope>NUCLEOTIDE SEQUENCE [LARGE SCALE GENOMIC DNA]</scope>
    <source>
        <strain evidence="1 2">Z6</strain>
    </source>
</reference>
<dbReference type="EMBL" id="LWDV01000006">
    <property type="protein sequence ID" value="OCL28136.1"/>
    <property type="molecule type" value="Genomic_DNA"/>
</dbReference>
<dbReference type="AlphaFoldDB" id="A0A1C0ACP2"/>
<dbReference type="Proteomes" id="UP000093514">
    <property type="component" value="Unassembled WGS sequence"/>
</dbReference>